<evidence type="ECO:0000256" key="8">
    <source>
        <dbReference type="ARBA" id="ARBA00023326"/>
    </source>
</evidence>
<keyword evidence="13" id="KW-1185">Reference proteome</keyword>
<evidence type="ECO:0000256" key="5">
    <source>
        <dbReference type="ARBA" id="ARBA00022729"/>
    </source>
</evidence>
<evidence type="ECO:0000256" key="4">
    <source>
        <dbReference type="ARBA" id="ARBA00022651"/>
    </source>
</evidence>
<evidence type="ECO:0000256" key="9">
    <source>
        <dbReference type="ARBA" id="ARBA00034075"/>
    </source>
</evidence>
<feature type="region of interest" description="Disordered" evidence="10">
    <location>
        <begin position="30"/>
        <end position="53"/>
    </location>
</feature>
<sequence length="258" mass="27868">MVFSFLYSLLLLNPLLVSSLSANSAGCGRDLPAAQSPPGGPSHQTNFTQSDGTPRTYLIHIPSNYDKNTPVPLIFSFHGKHKNSSEQEALSQFSNESWNPNGIAVYPQGLHNEWEGYPDSSGVDDIGFVSDMISHFSERYCIDTTRIYATGKSNGGGLTGLLACDSNLSTQIAAFAPVSGAFYIDGSSSSDCDVQHVTIPCSPARNPIPILEFHGSADHTIPYPGGGRRGECLPSIPHWVREWSTREGYGLTNKTTQL</sequence>
<dbReference type="Gene3D" id="3.40.50.1820">
    <property type="entry name" value="alpha/beta hydrolase"/>
    <property type="match status" value="1"/>
</dbReference>
<evidence type="ECO:0000256" key="7">
    <source>
        <dbReference type="ARBA" id="ARBA00023277"/>
    </source>
</evidence>
<gene>
    <name evidence="12" type="ORF">L207DRAFT_629179</name>
</gene>
<name>A0A2J6S7B1_HYAVF</name>
<evidence type="ECO:0000256" key="1">
    <source>
        <dbReference type="ARBA" id="ARBA00004613"/>
    </source>
</evidence>
<keyword evidence="8" id="KW-0624">Polysaccharide degradation</keyword>
<dbReference type="EMBL" id="KZ613939">
    <property type="protein sequence ID" value="PMD46664.1"/>
    <property type="molecule type" value="Genomic_DNA"/>
</dbReference>
<feature type="compositionally biased region" description="Polar residues" evidence="10">
    <location>
        <begin position="42"/>
        <end position="53"/>
    </location>
</feature>
<dbReference type="GO" id="GO:0005576">
    <property type="term" value="C:extracellular region"/>
    <property type="evidence" value="ECO:0007669"/>
    <property type="project" value="UniProtKB-SubCell"/>
</dbReference>
<protein>
    <recommendedName>
        <fullName evidence="2">feruloyl esterase</fullName>
        <ecNumber evidence="2">3.1.1.73</ecNumber>
    </recommendedName>
</protein>
<dbReference type="EC" id="3.1.1.73" evidence="2"/>
<evidence type="ECO:0000256" key="6">
    <source>
        <dbReference type="ARBA" id="ARBA00022801"/>
    </source>
</evidence>
<dbReference type="InterPro" id="IPR043595">
    <property type="entry name" value="FaeB/C/D"/>
</dbReference>
<dbReference type="InterPro" id="IPR029058">
    <property type="entry name" value="AB_hydrolase_fold"/>
</dbReference>
<reference evidence="12 13" key="1">
    <citation type="submission" date="2016-04" db="EMBL/GenBank/DDBJ databases">
        <title>A degradative enzymes factory behind the ericoid mycorrhizal symbiosis.</title>
        <authorList>
            <consortium name="DOE Joint Genome Institute"/>
            <person name="Martino E."/>
            <person name="Morin E."/>
            <person name="Grelet G."/>
            <person name="Kuo A."/>
            <person name="Kohler A."/>
            <person name="Daghino S."/>
            <person name="Barry K."/>
            <person name="Choi C."/>
            <person name="Cichocki N."/>
            <person name="Clum A."/>
            <person name="Copeland A."/>
            <person name="Hainaut M."/>
            <person name="Haridas S."/>
            <person name="Labutti K."/>
            <person name="Lindquist E."/>
            <person name="Lipzen A."/>
            <person name="Khouja H.-R."/>
            <person name="Murat C."/>
            <person name="Ohm R."/>
            <person name="Olson A."/>
            <person name="Spatafora J."/>
            <person name="Veneault-Fourrey C."/>
            <person name="Henrissat B."/>
            <person name="Grigoriev I."/>
            <person name="Martin F."/>
            <person name="Perotto S."/>
        </authorList>
    </citation>
    <scope>NUCLEOTIDE SEQUENCE [LARGE SCALE GENOMIC DNA]</scope>
    <source>
        <strain evidence="12 13">F</strain>
    </source>
</reference>
<dbReference type="Proteomes" id="UP000235786">
    <property type="component" value="Unassembled WGS sequence"/>
</dbReference>
<feature type="signal peptide" evidence="11">
    <location>
        <begin position="1"/>
        <end position="19"/>
    </location>
</feature>
<dbReference type="PANTHER" id="PTHR38050:SF2">
    <property type="entry name" value="FERULOYL ESTERASE C-RELATED"/>
    <property type="match status" value="1"/>
</dbReference>
<keyword evidence="5 11" id="KW-0732">Signal</keyword>
<evidence type="ECO:0000313" key="13">
    <source>
        <dbReference type="Proteomes" id="UP000235786"/>
    </source>
</evidence>
<accession>A0A2J6S7B1</accession>
<dbReference type="OrthoDB" id="424610at2759"/>
<proteinExistence type="predicted"/>
<evidence type="ECO:0000313" key="12">
    <source>
        <dbReference type="EMBL" id="PMD46664.1"/>
    </source>
</evidence>
<comment type="subcellular location">
    <subcellularLocation>
        <location evidence="1">Secreted</location>
    </subcellularLocation>
</comment>
<keyword evidence="7" id="KW-0119">Carbohydrate metabolism</keyword>
<dbReference type="STRING" id="1149755.A0A2J6S7B1"/>
<evidence type="ECO:0000256" key="10">
    <source>
        <dbReference type="SAM" id="MobiDB-lite"/>
    </source>
</evidence>
<organism evidence="12 13">
    <name type="scientific">Hyaloscypha variabilis (strain UAMH 11265 / GT02V1 / F)</name>
    <name type="common">Meliniomyces variabilis</name>
    <dbReference type="NCBI Taxonomy" id="1149755"/>
    <lineage>
        <taxon>Eukaryota</taxon>
        <taxon>Fungi</taxon>
        <taxon>Dikarya</taxon>
        <taxon>Ascomycota</taxon>
        <taxon>Pezizomycotina</taxon>
        <taxon>Leotiomycetes</taxon>
        <taxon>Helotiales</taxon>
        <taxon>Hyaloscyphaceae</taxon>
        <taxon>Hyaloscypha</taxon>
        <taxon>Hyaloscypha variabilis</taxon>
    </lineage>
</organism>
<keyword evidence="3" id="KW-0964">Secreted</keyword>
<dbReference type="PANTHER" id="PTHR38050">
    <property type="match status" value="1"/>
</dbReference>
<evidence type="ECO:0000256" key="3">
    <source>
        <dbReference type="ARBA" id="ARBA00022525"/>
    </source>
</evidence>
<keyword evidence="6" id="KW-0378">Hydrolase</keyword>
<evidence type="ECO:0000256" key="2">
    <source>
        <dbReference type="ARBA" id="ARBA00013091"/>
    </source>
</evidence>
<feature type="chain" id="PRO_5032449936" description="feruloyl esterase" evidence="11">
    <location>
        <begin position="20"/>
        <end position="258"/>
    </location>
</feature>
<keyword evidence="4" id="KW-0858">Xylan degradation</keyword>
<comment type="catalytic activity">
    <reaction evidence="9">
        <text>feruloyl-polysaccharide + H2O = ferulate + polysaccharide.</text>
        <dbReference type="EC" id="3.1.1.73"/>
    </reaction>
</comment>
<dbReference type="GO" id="GO:0030600">
    <property type="term" value="F:feruloyl esterase activity"/>
    <property type="evidence" value="ECO:0007669"/>
    <property type="project" value="UniProtKB-EC"/>
</dbReference>
<dbReference type="GO" id="GO:0045493">
    <property type="term" value="P:xylan catabolic process"/>
    <property type="evidence" value="ECO:0007669"/>
    <property type="project" value="UniProtKB-KW"/>
</dbReference>
<dbReference type="SUPFAM" id="SSF53474">
    <property type="entry name" value="alpha/beta-Hydrolases"/>
    <property type="match status" value="1"/>
</dbReference>
<evidence type="ECO:0000256" key="11">
    <source>
        <dbReference type="SAM" id="SignalP"/>
    </source>
</evidence>
<dbReference type="AlphaFoldDB" id="A0A2J6S7B1"/>